<reference evidence="3" key="1">
    <citation type="submission" date="2018-01" db="EMBL/GenBank/DDBJ databases">
        <title>An insight into the sialome of Amazonian anophelines.</title>
        <authorList>
            <person name="Ribeiro J.M."/>
            <person name="Scarpassa V."/>
            <person name="Calvo E."/>
        </authorList>
    </citation>
    <scope>NUCLEOTIDE SEQUENCE</scope>
</reference>
<evidence type="ECO:0000256" key="1">
    <source>
        <dbReference type="SAM" id="MobiDB-lite"/>
    </source>
</evidence>
<dbReference type="AlphaFoldDB" id="A0A2M4DLP7"/>
<protein>
    <submittedName>
        <fullName evidence="3">Putative secreted protein</fullName>
    </submittedName>
</protein>
<organism evidence="3">
    <name type="scientific">Anopheles darlingi</name>
    <name type="common">Mosquito</name>
    <dbReference type="NCBI Taxonomy" id="43151"/>
    <lineage>
        <taxon>Eukaryota</taxon>
        <taxon>Metazoa</taxon>
        <taxon>Ecdysozoa</taxon>
        <taxon>Arthropoda</taxon>
        <taxon>Hexapoda</taxon>
        <taxon>Insecta</taxon>
        <taxon>Pterygota</taxon>
        <taxon>Neoptera</taxon>
        <taxon>Endopterygota</taxon>
        <taxon>Diptera</taxon>
        <taxon>Nematocera</taxon>
        <taxon>Culicoidea</taxon>
        <taxon>Culicidae</taxon>
        <taxon>Anophelinae</taxon>
        <taxon>Anopheles</taxon>
    </lineage>
</organism>
<feature type="region of interest" description="Disordered" evidence="1">
    <location>
        <begin position="36"/>
        <end position="87"/>
    </location>
</feature>
<proteinExistence type="predicted"/>
<keyword evidence="2" id="KW-0732">Signal</keyword>
<sequence>MLHMMMMIQHTACMCCWHCVAAVYLKSTRELIRHTGKLKGGETRSGGGAHREHLSSESTERPVSSQKQWMTQVKNDNQTHRHTRARQ</sequence>
<name>A0A2M4DLP7_ANODA</name>
<dbReference type="EMBL" id="GGFL01014304">
    <property type="protein sequence ID" value="MBW78482.1"/>
    <property type="molecule type" value="Transcribed_RNA"/>
</dbReference>
<feature type="compositionally biased region" description="Polar residues" evidence="1">
    <location>
        <begin position="61"/>
        <end position="76"/>
    </location>
</feature>
<evidence type="ECO:0000313" key="3">
    <source>
        <dbReference type="EMBL" id="MBW78482.1"/>
    </source>
</evidence>
<accession>A0A2M4DLP7</accession>
<evidence type="ECO:0000256" key="2">
    <source>
        <dbReference type="SAM" id="SignalP"/>
    </source>
</evidence>
<feature type="chain" id="PRO_5014656493" evidence="2">
    <location>
        <begin position="23"/>
        <end position="87"/>
    </location>
</feature>
<feature type="signal peptide" evidence="2">
    <location>
        <begin position="1"/>
        <end position="22"/>
    </location>
</feature>
<feature type="compositionally biased region" description="Basic and acidic residues" evidence="1">
    <location>
        <begin position="49"/>
        <end position="60"/>
    </location>
</feature>